<keyword evidence="4" id="KW-1185">Reference proteome</keyword>
<evidence type="ECO:0000256" key="1">
    <source>
        <dbReference type="ARBA" id="ARBA00009437"/>
    </source>
</evidence>
<feature type="domain" description="LysR substrate-binding" evidence="2">
    <location>
        <begin position="2"/>
        <end position="110"/>
    </location>
</feature>
<dbReference type="AlphaFoldDB" id="A0A1S6HMC7"/>
<dbReference type="PANTHER" id="PTHR30537">
    <property type="entry name" value="HTH-TYPE TRANSCRIPTIONAL REGULATOR"/>
    <property type="match status" value="1"/>
</dbReference>
<dbReference type="Gene3D" id="3.40.190.290">
    <property type="match status" value="1"/>
</dbReference>
<dbReference type="EMBL" id="CP014782">
    <property type="protein sequence ID" value="AQS36670.1"/>
    <property type="molecule type" value="Genomic_DNA"/>
</dbReference>
<dbReference type="SUPFAM" id="SSF53850">
    <property type="entry name" value="Periplasmic binding protein-like II"/>
    <property type="match status" value="1"/>
</dbReference>
<dbReference type="PANTHER" id="PTHR30537:SF5">
    <property type="entry name" value="HTH-TYPE TRANSCRIPTIONAL ACTIVATOR TTDR-RELATED"/>
    <property type="match status" value="1"/>
</dbReference>
<protein>
    <submittedName>
        <fullName evidence="3">LysR family regulator</fullName>
    </submittedName>
</protein>
<dbReference type="Proteomes" id="UP000189545">
    <property type="component" value="Chromosome"/>
</dbReference>
<sequence length="128" mass="14605">MDELSQHRIIGVNNISLWTLTHSVTGHKVELKPSINTFVNDIKMASQWACDGIGIALLPISEVYQDLQEGNLVQLLTKWTGPRRELYAVWPSGRLLSAKAKCLRDFMQDYIDKDQVLQTKEMIFNKST</sequence>
<accession>A0A1S6HMC7</accession>
<organism evidence="3 4">
    <name type="scientific">Shewanella psychrophila</name>
    <dbReference type="NCBI Taxonomy" id="225848"/>
    <lineage>
        <taxon>Bacteria</taxon>
        <taxon>Pseudomonadati</taxon>
        <taxon>Pseudomonadota</taxon>
        <taxon>Gammaproteobacteria</taxon>
        <taxon>Alteromonadales</taxon>
        <taxon>Shewanellaceae</taxon>
        <taxon>Shewanella</taxon>
    </lineage>
</organism>
<dbReference type="InterPro" id="IPR058163">
    <property type="entry name" value="LysR-type_TF_proteobact-type"/>
</dbReference>
<gene>
    <name evidence="3" type="ORF">Sps_01504</name>
</gene>
<dbReference type="KEGG" id="spsw:Sps_01504"/>
<comment type="similarity">
    <text evidence="1">Belongs to the LysR transcriptional regulatory family.</text>
</comment>
<dbReference type="Pfam" id="PF03466">
    <property type="entry name" value="LysR_substrate"/>
    <property type="match status" value="1"/>
</dbReference>
<proteinExistence type="inferred from homology"/>
<evidence type="ECO:0000313" key="4">
    <source>
        <dbReference type="Proteomes" id="UP000189545"/>
    </source>
</evidence>
<evidence type="ECO:0000313" key="3">
    <source>
        <dbReference type="EMBL" id="AQS36670.1"/>
    </source>
</evidence>
<evidence type="ECO:0000259" key="2">
    <source>
        <dbReference type="Pfam" id="PF03466"/>
    </source>
</evidence>
<reference evidence="3 4" key="1">
    <citation type="submission" date="2016-03" db="EMBL/GenBank/DDBJ databases">
        <title>Complete genome sequence of Shewanella psychrophila WP2, a deep sea bacterium isolated from west Pacific sediment.</title>
        <authorList>
            <person name="Xu G."/>
            <person name="Jian H."/>
        </authorList>
    </citation>
    <scope>NUCLEOTIDE SEQUENCE [LARGE SCALE GENOMIC DNA]</scope>
    <source>
        <strain evidence="3 4">WP2</strain>
    </source>
</reference>
<dbReference type="InterPro" id="IPR005119">
    <property type="entry name" value="LysR_subst-bd"/>
</dbReference>
<dbReference type="STRING" id="225848.Sps_01504"/>
<dbReference type="RefSeq" id="WP_237158096.1">
    <property type="nucleotide sequence ID" value="NZ_CP014782.1"/>
</dbReference>
<name>A0A1S6HMC7_9GAMM</name>